<dbReference type="InterPro" id="IPR051347">
    <property type="entry name" value="Circadian_clock_KaiC-rel"/>
</dbReference>
<protein>
    <submittedName>
        <fullName evidence="4">Circadian clock protein KaiC</fullName>
        <ecNumber evidence="4">2.7.11.1</ecNumber>
    </submittedName>
</protein>
<evidence type="ECO:0000259" key="3">
    <source>
        <dbReference type="PROSITE" id="PS51146"/>
    </source>
</evidence>
<reference evidence="4" key="2">
    <citation type="submission" date="2021-08" db="EMBL/GenBank/DDBJ databases">
        <authorList>
            <person name="Dalcin Martins P."/>
        </authorList>
    </citation>
    <scope>NUCLEOTIDE SEQUENCE</scope>
    <source>
        <strain evidence="4">MAG_39</strain>
    </source>
</reference>
<keyword evidence="4" id="KW-0808">Transferase</keyword>
<dbReference type="InterPro" id="IPR027417">
    <property type="entry name" value="P-loop_NTPase"/>
</dbReference>
<dbReference type="Pfam" id="PF06745">
    <property type="entry name" value="ATPase"/>
    <property type="match status" value="2"/>
</dbReference>
<gene>
    <name evidence="4" type="primary">kaiC</name>
    <name evidence="4" type="ORF">K8I29_08450</name>
</gene>
<dbReference type="Proteomes" id="UP000705867">
    <property type="component" value="Unassembled WGS sequence"/>
</dbReference>
<feature type="coiled-coil region" evidence="1">
    <location>
        <begin position="503"/>
        <end position="550"/>
    </location>
</feature>
<feature type="compositionally biased region" description="Basic and acidic residues" evidence="2">
    <location>
        <begin position="17"/>
        <end position="28"/>
    </location>
</feature>
<dbReference type="Gene3D" id="3.40.50.300">
    <property type="entry name" value="P-loop containing nucleotide triphosphate hydrolases"/>
    <property type="match status" value="2"/>
</dbReference>
<accession>A0A953J7V5</accession>
<dbReference type="PRINTS" id="PR01874">
    <property type="entry name" value="DNAREPAIRADA"/>
</dbReference>
<feature type="domain" description="KaiC" evidence="3">
    <location>
        <begin position="268"/>
        <end position="499"/>
    </location>
</feature>
<dbReference type="EC" id="2.7.11.1" evidence="4"/>
<proteinExistence type="predicted"/>
<dbReference type="EMBL" id="JAIOIV010000072">
    <property type="protein sequence ID" value="MBZ0156222.1"/>
    <property type="molecule type" value="Genomic_DNA"/>
</dbReference>
<feature type="region of interest" description="Disordered" evidence="2">
    <location>
        <begin position="1"/>
        <end position="42"/>
    </location>
</feature>
<evidence type="ECO:0000256" key="1">
    <source>
        <dbReference type="SAM" id="Coils"/>
    </source>
</evidence>
<dbReference type="CDD" id="cd19484">
    <property type="entry name" value="KaiC_C"/>
    <property type="match status" value="1"/>
</dbReference>
<feature type="compositionally biased region" description="Basic and acidic residues" evidence="2">
    <location>
        <begin position="577"/>
        <end position="592"/>
    </location>
</feature>
<evidence type="ECO:0000313" key="5">
    <source>
        <dbReference type="Proteomes" id="UP000705867"/>
    </source>
</evidence>
<feature type="region of interest" description="Disordered" evidence="2">
    <location>
        <begin position="577"/>
        <end position="598"/>
    </location>
</feature>
<dbReference type="NCBIfam" id="NF006799">
    <property type="entry name" value="PRK09302.1"/>
    <property type="match status" value="1"/>
</dbReference>
<dbReference type="InterPro" id="IPR047221">
    <property type="entry name" value="KaiC_N"/>
</dbReference>
<feature type="compositionally biased region" description="Basic residues" evidence="2">
    <location>
        <begin position="1"/>
        <end position="16"/>
    </location>
</feature>
<sequence length="598" mass="67004">MIVKIKARSQRGKREGRRPLPEQAELPKSRTGIQGLDQITGGGLPKGRPSLICGGAGAGKTLFAMEYLVKGATQFNENGVYVAFEETPEELIQNTTSLGFHLERLAAGKKIALTHIRIERTEIEITGEYDLEGLFVRIGYLIDSIGAKRVVLDTLEALFASLPNEAILRAELRRLFRWLKDKGVTAVITAERGKEGTLTRHGIEEYVSDCVILLSHRMIEQISTRRLRIIKYRGTLHGTNEYPFLIERDGISILPITSIELSYKVSAERVSSGIERLDTMLGGKGYYAGSSILASGTAGTGKTSLSVSFAEASCRSGRKCLYVAFEESPAQILRNMKSISVDLEPWVNKGVLRFHAVRPTFYGLEMHLVKIHDVVNDFKPDAVVVDPISGLTAIGSQLEVNLMLSRLIDFLKGRGITALLTNLAHPETTEQTEMAISSLIDTWLLLRTVEINGERNRTLYVLKSRGMTHSNQVREFLITEKGIRISDVYVGAGQVFTGSSRMVQEAKDKADALIREQDRERRRRDFERRKKVLEAQMIALRAEMETTEEEFRIHAAQEEAREYVLALDRKKLAETRKTDVEDEHVLKGDGKRQGRHPK</sequence>
<name>A0A953J7V5_9BACT</name>
<dbReference type="SUPFAM" id="SSF52540">
    <property type="entry name" value="P-loop containing nucleoside triphosphate hydrolases"/>
    <property type="match status" value="2"/>
</dbReference>
<dbReference type="InterPro" id="IPR010624">
    <property type="entry name" value="KaiC_dom"/>
</dbReference>
<dbReference type="GO" id="GO:0004674">
    <property type="term" value="F:protein serine/threonine kinase activity"/>
    <property type="evidence" value="ECO:0007669"/>
    <property type="project" value="UniProtKB-EC"/>
</dbReference>
<organism evidence="4 5">
    <name type="scientific">Candidatus Nitrobium versatile</name>
    <dbReference type="NCBI Taxonomy" id="2884831"/>
    <lineage>
        <taxon>Bacteria</taxon>
        <taxon>Pseudomonadati</taxon>
        <taxon>Nitrospirota</taxon>
        <taxon>Nitrospiria</taxon>
        <taxon>Nitrospirales</taxon>
        <taxon>Nitrospiraceae</taxon>
        <taxon>Candidatus Nitrobium</taxon>
    </lineage>
</organism>
<dbReference type="InterPro" id="IPR014774">
    <property type="entry name" value="KaiC-like_dom"/>
</dbReference>
<keyword evidence="1" id="KW-0175">Coiled coil</keyword>
<dbReference type="CDD" id="cd19485">
    <property type="entry name" value="KaiC-N"/>
    <property type="match status" value="1"/>
</dbReference>
<dbReference type="PROSITE" id="PS51146">
    <property type="entry name" value="KAIC"/>
    <property type="match status" value="2"/>
</dbReference>
<dbReference type="AlphaFoldDB" id="A0A953J7V5"/>
<dbReference type="GO" id="GO:0005524">
    <property type="term" value="F:ATP binding"/>
    <property type="evidence" value="ECO:0007669"/>
    <property type="project" value="InterPro"/>
</dbReference>
<dbReference type="PANTHER" id="PTHR42926">
    <property type="match status" value="1"/>
</dbReference>
<evidence type="ECO:0000256" key="2">
    <source>
        <dbReference type="SAM" id="MobiDB-lite"/>
    </source>
</evidence>
<comment type="caution">
    <text evidence="4">The sequence shown here is derived from an EMBL/GenBank/DDBJ whole genome shotgun (WGS) entry which is preliminary data.</text>
</comment>
<dbReference type="PANTHER" id="PTHR42926:SF1">
    <property type="entry name" value="CIRCADIAN CLOCK OSCILLATOR PROTEIN KAIC 1"/>
    <property type="match status" value="1"/>
</dbReference>
<evidence type="ECO:0000313" key="4">
    <source>
        <dbReference type="EMBL" id="MBZ0156222.1"/>
    </source>
</evidence>
<dbReference type="InterPro" id="IPR047222">
    <property type="entry name" value="KaiC_C"/>
</dbReference>
<feature type="domain" description="KaiC" evidence="3">
    <location>
        <begin position="27"/>
        <end position="267"/>
    </location>
</feature>
<reference evidence="4" key="1">
    <citation type="journal article" date="2021" name="bioRxiv">
        <title>Unraveling nitrogen, sulfur and carbon metabolic pathways and microbial community transcriptional responses to substrate deprivation and toxicity stresses in a bioreactor mimicking anoxic brackish coastal sediment conditions.</title>
        <authorList>
            <person name="Martins P.D."/>
            <person name="Echeveste M.J."/>
            <person name="Arshad A."/>
            <person name="Kurth J."/>
            <person name="Ouboter H."/>
            <person name="Jetten M.S.M."/>
            <person name="Welte C.U."/>
        </authorList>
    </citation>
    <scope>NUCLEOTIDE SEQUENCE</scope>
    <source>
        <strain evidence="4">MAG_39</strain>
    </source>
</reference>